<sequence>MNVALELLFARLRWPVASVRWWVMQELSALLTTAPLSDTVLDRLTQELRACRLEAEAVEVLSIFWMAAKNGWVPPPDLGDAVSRPSMLTDRLLTDMRLGSRANVTPPLTVAPTDYEVPEEFESRQGRDVPRIHYTTVSNLERKFGFPLVRQMAYEWMESKAAYPEAPYQGDLAYFVRPAGDHAIGSFADRTSLRMLTAFIRTMEVARTFWGAPDDLAVWFPRRAVPLEPTLAFLRPTRPTWLPALGHEVGGDAASVFGFIKAADVALQVLDQQAALLALSTPLYVANHELVELTVVRWRRWGTEPIDAETLWRKFHRRQHQGYGQFGSEDWGLQSRISSLPLRDVIDIDAKAAPMAALHDVEQRVGYLQRDLYPERLYLPVVTGMEDDLIAEPSGGELSISAAGQAVATLTYWNAGWFPGHPAGTSGLTGTSLVGRLNAPVGEGEETPTAYFYLWRVTRLKRSNGYGPYSEQAPTIGVIEL</sequence>
<protein>
    <submittedName>
        <fullName evidence="1">Uncharacterized protein</fullName>
    </submittedName>
</protein>
<accession>A0A011PBC4</accession>
<reference evidence="1" key="1">
    <citation type="submission" date="2014-02" db="EMBL/GenBank/DDBJ databases">
        <title>Expanding our view of genomic diversity in Candidatus Accumulibacter clades.</title>
        <authorList>
            <person name="Skennerton C.T."/>
            <person name="Barr J.J."/>
            <person name="Slater F.R."/>
            <person name="Bond P.L."/>
            <person name="Tyson G.W."/>
        </authorList>
    </citation>
    <scope>NUCLEOTIDE SEQUENCE [LARGE SCALE GENOMIC DNA]</scope>
</reference>
<evidence type="ECO:0000313" key="2">
    <source>
        <dbReference type="Proteomes" id="UP000022141"/>
    </source>
</evidence>
<evidence type="ECO:0000313" key="1">
    <source>
        <dbReference type="EMBL" id="EXI84881.1"/>
    </source>
</evidence>
<keyword evidence="2" id="KW-1185">Reference proteome</keyword>
<dbReference type="EMBL" id="JEMY01000061">
    <property type="protein sequence ID" value="EXI84881.1"/>
    <property type="molecule type" value="Genomic_DNA"/>
</dbReference>
<dbReference type="AlphaFoldDB" id="A0A011PBC4"/>
<organism evidence="1 2">
    <name type="scientific">Accumulibacter regalis</name>
    <dbReference type="NCBI Taxonomy" id="522306"/>
    <lineage>
        <taxon>Bacteria</taxon>
        <taxon>Pseudomonadati</taxon>
        <taxon>Pseudomonadota</taxon>
        <taxon>Betaproteobacteria</taxon>
        <taxon>Candidatus Accumulibacter</taxon>
    </lineage>
</organism>
<gene>
    <name evidence="1" type="ORF">AW11_03731</name>
</gene>
<dbReference type="PATRIC" id="fig|1454004.3.peg.3837"/>
<dbReference type="eggNOG" id="ENOG502ZKB5">
    <property type="taxonomic scope" value="Bacteria"/>
</dbReference>
<dbReference type="Proteomes" id="UP000022141">
    <property type="component" value="Unassembled WGS sequence"/>
</dbReference>
<name>A0A011PBC4_ACCRE</name>
<proteinExistence type="predicted"/>
<comment type="caution">
    <text evidence="1">The sequence shown here is derived from an EMBL/GenBank/DDBJ whole genome shotgun (WGS) entry which is preliminary data.</text>
</comment>